<evidence type="ECO:0000313" key="6">
    <source>
        <dbReference type="Proteomes" id="UP000617355"/>
    </source>
</evidence>
<dbReference type="Gene3D" id="4.10.520.10">
    <property type="entry name" value="IHF-like DNA-binding proteins"/>
    <property type="match status" value="1"/>
</dbReference>
<reference evidence="6" key="1">
    <citation type="journal article" date="2019" name="Int. J. Syst. Evol. Microbiol.">
        <title>The Global Catalogue of Microorganisms (GCM) 10K type strain sequencing project: providing services to taxonomists for standard genome sequencing and annotation.</title>
        <authorList>
            <consortium name="The Broad Institute Genomics Platform"/>
            <consortium name="The Broad Institute Genome Sequencing Center for Infectious Disease"/>
            <person name="Wu L."/>
            <person name="Ma J."/>
        </authorList>
    </citation>
    <scope>NUCLEOTIDE SEQUENCE [LARGE SCALE GENOMIC DNA]</scope>
    <source>
        <strain evidence="6">CGMCC 1.12922</strain>
    </source>
</reference>
<evidence type="ECO:0000256" key="3">
    <source>
        <dbReference type="RuleBase" id="RU003939"/>
    </source>
</evidence>
<evidence type="ECO:0000256" key="4">
    <source>
        <dbReference type="SAM" id="MobiDB-lite"/>
    </source>
</evidence>
<dbReference type="Proteomes" id="UP000617355">
    <property type="component" value="Unassembled WGS sequence"/>
</dbReference>
<feature type="region of interest" description="Disordered" evidence="4">
    <location>
        <begin position="1"/>
        <end position="49"/>
    </location>
</feature>
<name>A0ABQ1QN51_9RHOB</name>
<dbReference type="RefSeq" id="WP_188527066.1">
    <property type="nucleotide sequence ID" value="NZ_BMGI01000002.1"/>
</dbReference>
<proteinExistence type="inferred from homology"/>
<gene>
    <name evidence="5" type="ORF">GCM10011358_15570</name>
</gene>
<dbReference type="SUPFAM" id="SSF47729">
    <property type="entry name" value="IHF-like DNA-binding proteins"/>
    <property type="match status" value="1"/>
</dbReference>
<keyword evidence="6" id="KW-1185">Reference proteome</keyword>
<sequence length="136" mass="14121">MATTKKTSSSTRTGKTVAPTAAKKTTTAKAAAKPAAEPQAANAGEIPNAMTKKALFERVKARSTGVKGREVRAVMDAVLDELGAAIVAGDGVKIQPFGTLKVQRRKPLAGGDIVVCKLRRKKPGQKAKDPLAEAAE</sequence>
<dbReference type="SMART" id="SM00411">
    <property type="entry name" value="BHL"/>
    <property type="match status" value="1"/>
</dbReference>
<evidence type="ECO:0008006" key="7">
    <source>
        <dbReference type="Google" id="ProtNLM"/>
    </source>
</evidence>
<accession>A0ABQ1QN51</accession>
<comment type="caution">
    <text evidence="5">The sequence shown here is derived from an EMBL/GenBank/DDBJ whole genome shotgun (WGS) entry which is preliminary data.</text>
</comment>
<evidence type="ECO:0000313" key="5">
    <source>
        <dbReference type="EMBL" id="GGD32380.1"/>
    </source>
</evidence>
<dbReference type="InterPro" id="IPR010992">
    <property type="entry name" value="IHF-like_DNA-bd_dom_sf"/>
</dbReference>
<comment type="similarity">
    <text evidence="1 3">Belongs to the bacterial histone-like protein family.</text>
</comment>
<keyword evidence="2" id="KW-0238">DNA-binding</keyword>
<dbReference type="Pfam" id="PF00216">
    <property type="entry name" value="Bac_DNA_binding"/>
    <property type="match status" value="1"/>
</dbReference>
<organism evidence="5 6">
    <name type="scientific">Sinisalibacter lacisalsi</name>
    <dbReference type="NCBI Taxonomy" id="1526570"/>
    <lineage>
        <taxon>Bacteria</taxon>
        <taxon>Pseudomonadati</taxon>
        <taxon>Pseudomonadota</taxon>
        <taxon>Alphaproteobacteria</taxon>
        <taxon>Rhodobacterales</taxon>
        <taxon>Roseobacteraceae</taxon>
        <taxon>Sinisalibacter</taxon>
    </lineage>
</organism>
<evidence type="ECO:0000256" key="1">
    <source>
        <dbReference type="ARBA" id="ARBA00010529"/>
    </source>
</evidence>
<feature type="compositionally biased region" description="Low complexity" evidence="4">
    <location>
        <begin position="1"/>
        <end position="43"/>
    </location>
</feature>
<dbReference type="InterPro" id="IPR000119">
    <property type="entry name" value="Hist_DNA-bd"/>
</dbReference>
<evidence type="ECO:0000256" key="2">
    <source>
        <dbReference type="ARBA" id="ARBA00023125"/>
    </source>
</evidence>
<dbReference type="EMBL" id="BMGI01000002">
    <property type="protein sequence ID" value="GGD32380.1"/>
    <property type="molecule type" value="Genomic_DNA"/>
</dbReference>
<protein>
    <recommendedName>
        <fullName evidence="7">DNA-binding protein</fullName>
    </recommendedName>
</protein>